<sequence>MIRTDIGEIVISIKKNGSLSTKKIDYVFTPSFENLSKLGEPHEIVNAYAVLLSNDAYNAMTRFKEPNQYVINYINEKITLQLEVARKVLTCCCSNDVTQMIGSKTKKGLIKIQNIIMIARYLLDYGVAGKVKVRVSQRNENKSYSSEFKITDYINNARIHLGLSLDEAKNLTMTEYIMLMANKYPDKDGLTREEYDKVLADYEKKRQERLAKATE</sequence>
<accession>A0ABR7QWY1</accession>
<protein>
    <submittedName>
        <fullName evidence="1">Uncharacterized protein</fullName>
    </submittedName>
</protein>
<dbReference type="EMBL" id="JABURY010000012">
    <property type="protein sequence ID" value="MBC9130727.1"/>
    <property type="molecule type" value="Genomic_DNA"/>
</dbReference>
<proteinExistence type="predicted"/>
<evidence type="ECO:0000313" key="2">
    <source>
        <dbReference type="Proteomes" id="UP000651208"/>
    </source>
</evidence>
<reference evidence="1 2" key="1">
    <citation type="submission" date="2020-06" db="EMBL/GenBank/DDBJ databases">
        <title>Frischella cerana isolated from Apis cerana gut homogenate.</title>
        <authorList>
            <person name="Wolter L.A."/>
            <person name="Suenami S."/>
            <person name="Miyazaki R."/>
        </authorList>
    </citation>
    <scope>NUCLEOTIDE SEQUENCE [LARGE SCALE GENOMIC DNA]</scope>
    <source>
        <strain evidence="1 2">Ac13</strain>
    </source>
</reference>
<evidence type="ECO:0000313" key="1">
    <source>
        <dbReference type="EMBL" id="MBC9130727.1"/>
    </source>
</evidence>
<dbReference type="InterPro" id="IPR046213">
    <property type="entry name" value="DUF6246"/>
</dbReference>
<dbReference type="Proteomes" id="UP000651208">
    <property type="component" value="Unassembled WGS sequence"/>
</dbReference>
<organism evidence="1 2">
    <name type="scientific">Frischella japonica</name>
    <dbReference type="NCBI Taxonomy" id="2741544"/>
    <lineage>
        <taxon>Bacteria</taxon>
        <taxon>Pseudomonadati</taxon>
        <taxon>Pseudomonadota</taxon>
        <taxon>Gammaproteobacteria</taxon>
        <taxon>Orbales</taxon>
        <taxon>Orbaceae</taxon>
        <taxon>Frischella</taxon>
    </lineage>
</organism>
<keyword evidence="2" id="KW-1185">Reference proteome</keyword>
<comment type="caution">
    <text evidence="1">The sequence shown here is derived from an EMBL/GenBank/DDBJ whole genome shotgun (WGS) entry which is preliminary data.</text>
</comment>
<gene>
    <name evidence="1" type="ORF">FcAc13_05315</name>
</gene>
<name>A0ABR7QWY1_9GAMM</name>
<dbReference type="Pfam" id="PF19759">
    <property type="entry name" value="DUF6246"/>
    <property type="match status" value="1"/>
</dbReference>
<dbReference type="RefSeq" id="WP_187755176.1">
    <property type="nucleotide sequence ID" value="NZ_JABURY010000012.1"/>
</dbReference>